<dbReference type="RefSeq" id="WP_022788998.1">
    <property type="nucleotide sequence ID" value="NZ_JACJKL010000004.1"/>
</dbReference>
<dbReference type="InterPro" id="IPR051608">
    <property type="entry name" value="RQC_Subunit_NEMF"/>
</dbReference>
<reference evidence="2 3" key="1">
    <citation type="submission" date="2018-06" db="EMBL/GenBank/DDBJ databases">
        <authorList>
            <consortium name="Pathogen Informatics"/>
            <person name="Doyle S."/>
        </authorList>
    </citation>
    <scope>NUCLEOTIDE SEQUENCE [LARGE SCALE GENOMIC DNA]</scope>
    <source>
        <strain evidence="2 3">NCTC11087</strain>
    </source>
</reference>
<protein>
    <submittedName>
        <fullName evidence="2">Fibronectin/fibrinogen-binding protein</fullName>
    </submittedName>
</protein>
<dbReference type="GO" id="GO:0043023">
    <property type="term" value="F:ribosomal large subunit binding"/>
    <property type="evidence" value="ECO:0007669"/>
    <property type="project" value="TreeGrafter"/>
</dbReference>
<dbReference type="PANTHER" id="PTHR15239:SF6">
    <property type="entry name" value="RIBOSOME QUALITY CONTROL COMPLEX SUBUNIT NEMF"/>
    <property type="match status" value="1"/>
</dbReference>
<dbReference type="GO" id="GO:0000049">
    <property type="term" value="F:tRNA binding"/>
    <property type="evidence" value="ECO:0007669"/>
    <property type="project" value="TreeGrafter"/>
</dbReference>
<dbReference type="OrthoDB" id="9766163at2"/>
<dbReference type="GeneID" id="77461473"/>
<dbReference type="EMBL" id="UHFX01000003">
    <property type="protein sequence ID" value="SUO03622.1"/>
    <property type="molecule type" value="Genomic_DNA"/>
</dbReference>
<dbReference type="InterPro" id="IPR008532">
    <property type="entry name" value="NFACT_RNA-bd"/>
</dbReference>
<dbReference type="PANTHER" id="PTHR15239">
    <property type="entry name" value="NUCLEAR EXPORT MEDIATOR FACTOR NEMF"/>
    <property type="match status" value="1"/>
</dbReference>
<feature type="domain" description="NFACT RNA-binding" evidence="1">
    <location>
        <begin position="425"/>
        <end position="517"/>
    </location>
</feature>
<proteinExistence type="predicted"/>
<dbReference type="GO" id="GO:1990112">
    <property type="term" value="C:RQC complex"/>
    <property type="evidence" value="ECO:0007669"/>
    <property type="project" value="TreeGrafter"/>
</dbReference>
<evidence type="ECO:0000313" key="3">
    <source>
        <dbReference type="Proteomes" id="UP000255523"/>
    </source>
</evidence>
<accession>A0A380LLD3</accession>
<dbReference type="Proteomes" id="UP000255523">
    <property type="component" value="Unassembled WGS sequence"/>
</dbReference>
<dbReference type="AlphaFoldDB" id="A0A380LLD3"/>
<dbReference type="Pfam" id="PF05670">
    <property type="entry name" value="NFACT-R_1"/>
    <property type="match status" value="1"/>
</dbReference>
<dbReference type="GO" id="GO:0072344">
    <property type="term" value="P:rescue of stalled ribosome"/>
    <property type="evidence" value="ECO:0007669"/>
    <property type="project" value="TreeGrafter"/>
</dbReference>
<keyword evidence="3" id="KW-1185">Reference proteome</keyword>
<name>A0A380LLD3_9FIRM</name>
<dbReference type="Pfam" id="PF05833">
    <property type="entry name" value="NFACT_N"/>
    <property type="match status" value="1"/>
</dbReference>
<gene>
    <name evidence="2" type="primary">fbp</name>
    <name evidence="2" type="ORF">NCTC11087_00490</name>
</gene>
<evidence type="ECO:0000259" key="1">
    <source>
        <dbReference type="Pfam" id="PF05670"/>
    </source>
</evidence>
<organism evidence="2 3">
    <name type="scientific">Faecalicoccus pleomorphus</name>
    <dbReference type="NCBI Taxonomy" id="1323"/>
    <lineage>
        <taxon>Bacteria</taxon>
        <taxon>Bacillati</taxon>
        <taxon>Bacillota</taxon>
        <taxon>Erysipelotrichia</taxon>
        <taxon>Erysipelotrichales</taxon>
        <taxon>Erysipelotrichaceae</taxon>
        <taxon>Faecalicoccus</taxon>
    </lineage>
</organism>
<sequence length="544" mass="63881">MALDGLLLHVINKHLQALCPCKLNKIQNISDEELLFVLRTHTKTEKLVINVHSNTNRIYLNDYSYPSQMTPSNFVMVLRKKCNQAILEDIKQIGFDRILEMSIVARDELGDIKKYKLYVELMGKYSNLVFVDQQGFIIDALKRIPVYENSKRLIHPGAKYTLPDPGHKQDPLHVTHIDKDTSLVKQIYGFSPLLSREFLYRLNSGQAYEDILQELLQSTSLYVYEKDFHALPMLHIDQKPKIFSFMEGFHHLYQEEEQKARIKEQCGDVFRCVEKEKNKAIKKLPKLQSTLALSQDYQKYQEYGDLLFAYMDEVPKEPVIEVPSFERDEWVQIPIDMRYDLKQNANKYYQKYHKLKRSLTILKEQIEACKEDIAYFTQLEEQLAHCSIPDALEIREELVKNRILFVKKNQKNTKHKNKPNLLCLQKDDFTIFVGKNNLQNHYITHQIARKNDLWFHVKDYHGSHVLLKSEHVDEEQIRMCANLAAYYSKSKDSSSVPVNYTTISNLKKVPGAKTGFVTMKTYKTIYIDPQEAPVEQWIQEYKKI</sequence>
<dbReference type="Gene3D" id="2.30.310.10">
    <property type="entry name" value="ibrinogen binding protein from staphylococcus aureus domain"/>
    <property type="match status" value="1"/>
</dbReference>
<evidence type="ECO:0000313" key="2">
    <source>
        <dbReference type="EMBL" id="SUO03622.1"/>
    </source>
</evidence>